<dbReference type="CDD" id="cd01166">
    <property type="entry name" value="KdgK"/>
    <property type="match status" value="1"/>
</dbReference>
<evidence type="ECO:0000256" key="10">
    <source>
        <dbReference type="ARBA" id="ARBA00054997"/>
    </source>
</evidence>
<keyword evidence="5" id="KW-0067">ATP-binding</keyword>
<proteinExistence type="inferred from homology"/>
<evidence type="ECO:0000256" key="4">
    <source>
        <dbReference type="ARBA" id="ARBA00022777"/>
    </source>
</evidence>
<evidence type="ECO:0000256" key="3">
    <source>
        <dbReference type="ARBA" id="ARBA00022741"/>
    </source>
</evidence>
<dbReference type="InterPro" id="IPR050306">
    <property type="entry name" value="PfkB_Carbo_kinase"/>
</dbReference>
<evidence type="ECO:0000256" key="14">
    <source>
        <dbReference type="ARBA" id="ARBA00080545"/>
    </source>
</evidence>
<reference evidence="16" key="1">
    <citation type="submission" date="2020-02" db="EMBL/GenBank/DDBJ databases">
        <title>Draft genome sequence of Candidatus Afipia apatlaquensis IBT-C3, a potential strain for decolorization of textile dyes.</title>
        <authorList>
            <person name="Sanchez-Reyes A."/>
            <person name="Breton-Deval L."/>
            <person name="Mangelson H."/>
            <person name="Sanchez-Flores A."/>
        </authorList>
    </citation>
    <scope>NUCLEOTIDE SEQUENCE [LARGE SCALE GENOMIC DNA]</scope>
    <source>
        <strain evidence="16">IBT-C3</strain>
    </source>
</reference>
<keyword evidence="6" id="KW-0119">Carbohydrate metabolism</keyword>
<dbReference type="InterPro" id="IPR029056">
    <property type="entry name" value="Ribokinase-like"/>
</dbReference>
<dbReference type="Pfam" id="PF00294">
    <property type="entry name" value="PfkB"/>
    <property type="match status" value="1"/>
</dbReference>
<evidence type="ECO:0000256" key="6">
    <source>
        <dbReference type="ARBA" id="ARBA00023277"/>
    </source>
</evidence>
<evidence type="ECO:0000256" key="9">
    <source>
        <dbReference type="ARBA" id="ARBA00050729"/>
    </source>
</evidence>
<dbReference type="GO" id="GO:0019698">
    <property type="term" value="P:D-galacturonate catabolic process"/>
    <property type="evidence" value="ECO:0007669"/>
    <property type="project" value="TreeGrafter"/>
</dbReference>
<evidence type="ECO:0000256" key="1">
    <source>
        <dbReference type="ARBA" id="ARBA00010688"/>
    </source>
</evidence>
<feature type="domain" description="Carbohydrate kinase PfkB" evidence="15">
    <location>
        <begin position="1"/>
        <end position="293"/>
    </location>
</feature>
<keyword evidence="17" id="KW-1185">Reference proteome</keyword>
<evidence type="ECO:0000256" key="7">
    <source>
        <dbReference type="ARBA" id="ARBA00043951"/>
    </source>
</evidence>
<evidence type="ECO:0000256" key="8">
    <source>
        <dbReference type="ARBA" id="ARBA00044254"/>
    </source>
</evidence>
<dbReference type="GO" id="GO:0005524">
    <property type="term" value="F:ATP binding"/>
    <property type="evidence" value="ECO:0007669"/>
    <property type="project" value="UniProtKB-KW"/>
</dbReference>
<dbReference type="GO" id="GO:0008673">
    <property type="term" value="F:2-dehydro-3-deoxygluconokinase activity"/>
    <property type="evidence" value="ECO:0007669"/>
    <property type="project" value="UniProtKB-EC"/>
</dbReference>
<dbReference type="GO" id="GO:0042840">
    <property type="term" value="P:D-glucuronate catabolic process"/>
    <property type="evidence" value="ECO:0007669"/>
    <property type="project" value="TreeGrafter"/>
</dbReference>
<evidence type="ECO:0000256" key="5">
    <source>
        <dbReference type="ARBA" id="ARBA00022840"/>
    </source>
</evidence>
<dbReference type="GO" id="GO:0006974">
    <property type="term" value="P:DNA damage response"/>
    <property type="evidence" value="ECO:0007669"/>
    <property type="project" value="TreeGrafter"/>
</dbReference>
<keyword evidence="2" id="KW-0808">Transferase</keyword>
<dbReference type="EMBL" id="JAAMRR010000677">
    <property type="protein sequence ID" value="NGX96088.1"/>
    <property type="molecule type" value="Genomic_DNA"/>
</dbReference>
<dbReference type="PROSITE" id="PS00584">
    <property type="entry name" value="PFKB_KINASES_2"/>
    <property type="match status" value="1"/>
</dbReference>
<organism evidence="16 17">
    <name type="scientific">Candidatus Afipia apatlaquensis</name>
    <dbReference type="NCBI Taxonomy" id="2712852"/>
    <lineage>
        <taxon>Bacteria</taxon>
        <taxon>Pseudomonadati</taxon>
        <taxon>Pseudomonadota</taxon>
        <taxon>Alphaproteobacteria</taxon>
        <taxon>Hyphomicrobiales</taxon>
        <taxon>Nitrobacteraceae</taxon>
        <taxon>Afipia</taxon>
    </lineage>
</organism>
<keyword evidence="4 16" id="KW-0418">Kinase</keyword>
<dbReference type="Proteomes" id="UP000480266">
    <property type="component" value="Unassembled WGS sequence"/>
</dbReference>
<dbReference type="EC" id="2.7.1.45" evidence="11"/>
<evidence type="ECO:0000256" key="13">
    <source>
        <dbReference type="ARBA" id="ARBA00075711"/>
    </source>
</evidence>
<dbReference type="FunFam" id="3.40.1190.20:FF:000011">
    <property type="entry name" value="2-dehydro-3-deoxygluconokinase, putative"/>
    <property type="match status" value="1"/>
</dbReference>
<evidence type="ECO:0000313" key="17">
    <source>
        <dbReference type="Proteomes" id="UP000480266"/>
    </source>
</evidence>
<keyword evidence="3" id="KW-0547">Nucleotide-binding</keyword>
<sequence>MTTVACIGECMIELSQGGGGELTRNYGGDTLNTAVYLARLGVSVDYVTALGTDPFSEEMVEAWKGEDVGTARVARIDGKLPGLYAIRTSEAGERSFYYWRENAAARMLLDLPQTDAILAALASYDLIYLSGVTLSLYSTEGRQRLIDALRKAREGATRVAFDTNFRVQGWPVLDTARQVYREMFAVADIVLASVDDLTPLFGARMHSELIDRMAAREVVLKLAAPGSVVRHNGVEDTVKAEPVSTVVDTTAAGDSFSAAYLAARLNGVTPVEAARAGHRLAGVVVGHRGAIIPRADMPPDAKPGMAGMERSS</sequence>
<evidence type="ECO:0000259" key="15">
    <source>
        <dbReference type="Pfam" id="PF00294"/>
    </source>
</evidence>
<name>A0A7C9VE85_9BRAD</name>
<evidence type="ECO:0000256" key="2">
    <source>
        <dbReference type="ARBA" id="ARBA00022679"/>
    </source>
</evidence>
<dbReference type="AlphaFoldDB" id="A0A7C9VE85"/>
<dbReference type="Gene3D" id="3.40.1190.20">
    <property type="match status" value="1"/>
</dbReference>
<dbReference type="InterPro" id="IPR002173">
    <property type="entry name" value="Carboh/pur_kinase_PfkB_CS"/>
</dbReference>
<dbReference type="PANTHER" id="PTHR43085">
    <property type="entry name" value="HEXOKINASE FAMILY MEMBER"/>
    <property type="match status" value="1"/>
</dbReference>
<comment type="similarity">
    <text evidence="1">Belongs to the carbohydrate kinase PfkB family.</text>
</comment>
<dbReference type="InterPro" id="IPR011611">
    <property type="entry name" value="PfkB_dom"/>
</dbReference>
<dbReference type="GO" id="GO:0005829">
    <property type="term" value="C:cytosol"/>
    <property type="evidence" value="ECO:0007669"/>
    <property type="project" value="TreeGrafter"/>
</dbReference>
<comment type="function">
    <text evidence="10">Catalyzes the phosphorylation of 2-keto-3-deoxygluconate (KDG) to produce 2-keto-3-deoxy-6-phosphogluconate (KDPG).</text>
</comment>
<comment type="caution">
    <text evidence="16">The sequence shown here is derived from an EMBL/GenBank/DDBJ whole genome shotgun (WGS) entry which is preliminary data.</text>
</comment>
<evidence type="ECO:0000256" key="12">
    <source>
        <dbReference type="ARBA" id="ARBA00067931"/>
    </source>
</evidence>
<comment type="catalytic activity">
    <reaction evidence="9">
        <text>2-dehydro-3-deoxy-D-gluconate + ATP = 2-dehydro-3-deoxy-6-phospho-D-gluconate + ADP + H(+)</text>
        <dbReference type="Rhea" id="RHEA:14797"/>
        <dbReference type="ChEBI" id="CHEBI:15378"/>
        <dbReference type="ChEBI" id="CHEBI:30616"/>
        <dbReference type="ChEBI" id="CHEBI:57569"/>
        <dbReference type="ChEBI" id="CHEBI:57990"/>
        <dbReference type="ChEBI" id="CHEBI:456216"/>
        <dbReference type="EC" id="2.7.1.45"/>
    </reaction>
</comment>
<protein>
    <recommendedName>
        <fullName evidence="12">2-dehydro-3-deoxygluconokinase</fullName>
        <ecNumber evidence="11">2.7.1.45</ecNumber>
    </recommendedName>
    <alternativeName>
        <fullName evidence="13">2-keto-3-deoxygluconokinase</fullName>
    </alternativeName>
    <alternativeName>
        <fullName evidence="14">3-deoxy-2-oxo-D-gluconate kinase</fullName>
    </alternativeName>
    <alternativeName>
        <fullName evidence="8">KDG kinase</fullName>
    </alternativeName>
</protein>
<evidence type="ECO:0000256" key="11">
    <source>
        <dbReference type="ARBA" id="ARBA00066369"/>
    </source>
</evidence>
<gene>
    <name evidence="16" type="ORF">G4V63_12950</name>
</gene>
<comment type="pathway">
    <text evidence="7">Carbohydrate acid metabolism; 2-dehydro-3-deoxy-D-gluconate degradation; D-glyceraldehyde 3-phosphate and pyruvate from 2-dehydro-3-deoxy-D-gluconate: step 1/2.</text>
</comment>
<dbReference type="SUPFAM" id="SSF53613">
    <property type="entry name" value="Ribokinase-like"/>
    <property type="match status" value="1"/>
</dbReference>
<evidence type="ECO:0000313" key="16">
    <source>
        <dbReference type="EMBL" id="NGX96088.1"/>
    </source>
</evidence>
<dbReference type="PANTHER" id="PTHR43085:SF15">
    <property type="entry name" value="2-DEHYDRO-3-DEOXYGLUCONOKINASE"/>
    <property type="match status" value="1"/>
</dbReference>
<accession>A0A7C9VE85</accession>